<dbReference type="NCBIfam" id="NF002362">
    <property type="entry name" value="PRK01343.1"/>
    <property type="match status" value="1"/>
</dbReference>
<sequence>MANDANKSEAKVTGLRAPKPCVMCGKPSDRKFHPFCSKHCADLDLGKWLNGSYAIPVVEEDGAEFDEEN</sequence>
<dbReference type="STRING" id="1122213.GCA_000423365_00532"/>
<dbReference type="Proteomes" id="UP000258927">
    <property type="component" value="Chromosome"/>
</dbReference>
<evidence type="ECO:0000256" key="3">
    <source>
        <dbReference type="HAMAP-Rule" id="MF_00649"/>
    </source>
</evidence>
<proteinExistence type="inferred from homology"/>
<accession>A0A2R4MHN2</accession>
<evidence type="ECO:0000256" key="2">
    <source>
        <dbReference type="ARBA" id="ARBA00022833"/>
    </source>
</evidence>
<gene>
    <name evidence="3" type="primary">yacG</name>
    <name evidence="4" type="ORF">MXMO3_02890</name>
</gene>
<dbReference type="InterPro" id="IPR005584">
    <property type="entry name" value="DNA_gyrase_inhibitor_YacG"/>
</dbReference>
<dbReference type="EMBL" id="CP021330">
    <property type="protein sequence ID" value="AVX05399.1"/>
    <property type="molecule type" value="Genomic_DNA"/>
</dbReference>
<dbReference type="SUPFAM" id="SSF57716">
    <property type="entry name" value="Glucocorticoid receptor-like (DNA-binding domain)"/>
    <property type="match status" value="1"/>
</dbReference>
<dbReference type="Gene3D" id="3.30.50.10">
    <property type="entry name" value="Erythroid Transcription Factor GATA-1, subunit A"/>
    <property type="match status" value="1"/>
</dbReference>
<keyword evidence="2 3" id="KW-0862">Zinc</keyword>
<comment type="similarity">
    <text evidence="3">Belongs to the DNA gyrase inhibitor YacG family.</text>
</comment>
<dbReference type="InterPro" id="IPR013088">
    <property type="entry name" value="Znf_NHR/GATA"/>
</dbReference>
<dbReference type="KEGG" id="mmyr:MXMO3_02890"/>
<dbReference type="GO" id="GO:0008657">
    <property type="term" value="F:DNA topoisomerase type II (double strand cut, ATP-hydrolyzing) inhibitor activity"/>
    <property type="evidence" value="ECO:0007669"/>
    <property type="project" value="UniProtKB-UniRule"/>
</dbReference>
<name>A0A2R4MHN2_9HYPH</name>
<comment type="subunit">
    <text evidence="3">Interacts with GyrB.</text>
</comment>
<dbReference type="GO" id="GO:0008270">
    <property type="term" value="F:zinc ion binding"/>
    <property type="evidence" value="ECO:0007669"/>
    <property type="project" value="UniProtKB-UniRule"/>
</dbReference>
<evidence type="ECO:0000313" key="5">
    <source>
        <dbReference type="Proteomes" id="UP000258927"/>
    </source>
</evidence>
<dbReference type="HAMAP" id="MF_00649">
    <property type="entry name" value="DNA_gyrase_inhibitor_YacG"/>
    <property type="match status" value="1"/>
</dbReference>
<feature type="binding site" evidence="3">
    <location>
        <position position="40"/>
    </location>
    <ligand>
        <name>Zn(2+)</name>
        <dbReference type="ChEBI" id="CHEBI:29105"/>
    </ligand>
</feature>
<reference evidence="4 5" key="1">
    <citation type="submission" date="2017-05" db="EMBL/GenBank/DDBJ databases">
        <title>Genome Analysis of Maritalea myrionectae HL2708#5.</title>
        <authorList>
            <consortium name="Cotde Inc.-PKNU"/>
            <person name="Jang D."/>
            <person name="Oh H.-M."/>
        </authorList>
    </citation>
    <scope>NUCLEOTIDE SEQUENCE [LARGE SCALE GENOMIC DNA]</scope>
    <source>
        <strain evidence="4 5">HL2708#5</strain>
    </source>
</reference>
<keyword evidence="5" id="KW-1185">Reference proteome</keyword>
<organism evidence="4 5">
    <name type="scientific">Maritalea myrionectae</name>
    <dbReference type="NCBI Taxonomy" id="454601"/>
    <lineage>
        <taxon>Bacteria</taxon>
        <taxon>Pseudomonadati</taxon>
        <taxon>Pseudomonadota</taxon>
        <taxon>Alphaproteobacteria</taxon>
        <taxon>Hyphomicrobiales</taxon>
        <taxon>Devosiaceae</taxon>
        <taxon>Maritalea</taxon>
    </lineage>
</organism>
<dbReference type="PANTHER" id="PTHR36150:SF1">
    <property type="entry name" value="DNA GYRASE INHIBITOR YACG"/>
    <property type="match status" value="1"/>
</dbReference>
<dbReference type="Pfam" id="PF03884">
    <property type="entry name" value="YacG"/>
    <property type="match status" value="1"/>
</dbReference>
<protein>
    <recommendedName>
        <fullName evidence="3">DNA gyrase inhibitor YacG</fullName>
    </recommendedName>
</protein>
<feature type="binding site" evidence="3">
    <location>
        <position position="36"/>
    </location>
    <ligand>
        <name>Zn(2+)</name>
        <dbReference type="ChEBI" id="CHEBI:29105"/>
    </ligand>
</feature>
<comment type="function">
    <text evidence="3">Inhibits all the catalytic activities of DNA gyrase by preventing its interaction with DNA. Acts by binding directly to the C-terminal domain of GyrB, which probably disrupts DNA binding by the gyrase.</text>
</comment>
<evidence type="ECO:0000313" key="4">
    <source>
        <dbReference type="EMBL" id="AVX05399.1"/>
    </source>
</evidence>
<dbReference type="RefSeq" id="WP_027833736.1">
    <property type="nucleotide sequence ID" value="NZ_CP021330.1"/>
</dbReference>
<evidence type="ECO:0000256" key="1">
    <source>
        <dbReference type="ARBA" id="ARBA00022723"/>
    </source>
</evidence>
<dbReference type="PANTHER" id="PTHR36150">
    <property type="entry name" value="DNA GYRASE INHIBITOR YACG"/>
    <property type="match status" value="1"/>
</dbReference>
<feature type="binding site" evidence="3">
    <location>
        <position position="21"/>
    </location>
    <ligand>
        <name>Zn(2+)</name>
        <dbReference type="ChEBI" id="CHEBI:29105"/>
    </ligand>
</feature>
<feature type="binding site" evidence="3">
    <location>
        <position position="24"/>
    </location>
    <ligand>
        <name>Zn(2+)</name>
        <dbReference type="ChEBI" id="CHEBI:29105"/>
    </ligand>
</feature>
<dbReference type="AlphaFoldDB" id="A0A2R4MHN2"/>
<keyword evidence="1 3" id="KW-0479">Metal-binding</keyword>
<comment type="cofactor">
    <cofactor evidence="3">
        <name>Zn(2+)</name>
        <dbReference type="ChEBI" id="CHEBI:29105"/>
    </cofactor>
    <text evidence="3">Binds 1 zinc ion.</text>
</comment>
<dbReference type="GO" id="GO:0006355">
    <property type="term" value="P:regulation of DNA-templated transcription"/>
    <property type="evidence" value="ECO:0007669"/>
    <property type="project" value="InterPro"/>
</dbReference>